<sequence length="75" mass="8610">EKVVSAPSLKTATDAQDPMKTQETENVIQTPEEPSRHQMLSPWQVLFNQNKPKTVKMSTTNKLKRFDDYSLFPSD</sequence>
<keyword evidence="3" id="KW-1185">Reference proteome</keyword>
<dbReference type="EMBL" id="LSRX01003602">
    <property type="protein sequence ID" value="OLP74514.1"/>
    <property type="molecule type" value="Genomic_DNA"/>
</dbReference>
<evidence type="ECO:0000313" key="3">
    <source>
        <dbReference type="Proteomes" id="UP000186817"/>
    </source>
</evidence>
<evidence type="ECO:0000313" key="2">
    <source>
        <dbReference type="EMBL" id="OLP74514.1"/>
    </source>
</evidence>
<organism evidence="2 3">
    <name type="scientific">Symbiodinium microadriaticum</name>
    <name type="common">Dinoflagellate</name>
    <name type="synonym">Zooxanthella microadriatica</name>
    <dbReference type="NCBI Taxonomy" id="2951"/>
    <lineage>
        <taxon>Eukaryota</taxon>
        <taxon>Sar</taxon>
        <taxon>Alveolata</taxon>
        <taxon>Dinophyceae</taxon>
        <taxon>Suessiales</taxon>
        <taxon>Symbiodiniaceae</taxon>
        <taxon>Symbiodinium</taxon>
    </lineage>
</organism>
<feature type="non-terminal residue" evidence="2">
    <location>
        <position position="75"/>
    </location>
</feature>
<feature type="non-terminal residue" evidence="2">
    <location>
        <position position="1"/>
    </location>
</feature>
<comment type="caution">
    <text evidence="2">The sequence shown here is derived from an EMBL/GenBank/DDBJ whole genome shotgun (WGS) entry which is preliminary data.</text>
</comment>
<name>A0A1Q9BV44_SYMMI</name>
<reference evidence="2 3" key="1">
    <citation type="submission" date="2016-02" db="EMBL/GenBank/DDBJ databases">
        <title>Genome analysis of coral dinoflagellate symbionts highlights evolutionary adaptations to a symbiotic lifestyle.</title>
        <authorList>
            <person name="Aranda M."/>
            <person name="Li Y."/>
            <person name="Liew Y.J."/>
            <person name="Baumgarten S."/>
            <person name="Simakov O."/>
            <person name="Wilson M."/>
            <person name="Piel J."/>
            <person name="Ashoor H."/>
            <person name="Bougouffa S."/>
            <person name="Bajic V.B."/>
            <person name="Ryu T."/>
            <person name="Ravasi T."/>
            <person name="Bayer T."/>
            <person name="Micklem G."/>
            <person name="Kim H."/>
            <person name="Bhak J."/>
            <person name="Lajeunesse T.C."/>
            <person name="Voolstra C.R."/>
        </authorList>
    </citation>
    <scope>NUCLEOTIDE SEQUENCE [LARGE SCALE GENOMIC DNA]</scope>
    <source>
        <strain evidence="2 3">CCMP2467</strain>
    </source>
</reference>
<proteinExistence type="predicted"/>
<accession>A0A1Q9BV44</accession>
<evidence type="ECO:0000256" key="1">
    <source>
        <dbReference type="SAM" id="MobiDB-lite"/>
    </source>
</evidence>
<protein>
    <submittedName>
        <fullName evidence="2">Uncharacterized protein</fullName>
    </submittedName>
</protein>
<dbReference type="Proteomes" id="UP000186817">
    <property type="component" value="Unassembled WGS sequence"/>
</dbReference>
<gene>
    <name evidence="2" type="ORF">AK812_SmicGene45916</name>
</gene>
<dbReference type="AlphaFoldDB" id="A0A1Q9BV44"/>
<feature type="region of interest" description="Disordered" evidence="1">
    <location>
        <begin position="1"/>
        <end position="23"/>
    </location>
</feature>
<feature type="compositionally biased region" description="Polar residues" evidence="1">
    <location>
        <begin position="8"/>
        <end position="23"/>
    </location>
</feature>